<dbReference type="Proteomes" id="UP000696485">
    <property type="component" value="Unassembled WGS sequence"/>
</dbReference>
<keyword evidence="2" id="KW-1185">Reference proteome</keyword>
<accession>A0A9P5VG08</accession>
<evidence type="ECO:0000313" key="1">
    <source>
        <dbReference type="EMBL" id="KAF9309566.1"/>
    </source>
</evidence>
<sequence length="75" mass="8239">MADITVKDETASAASTIQEKDEHINTLVADPKVPVYVNPRPVVQGFWKSRLAIHPGFEGDPREALSRSRKAVILA</sequence>
<name>A0A9P5VG08_9FUNG</name>
<evidence type="ECO:0000313" key="2">
    <source>
        <dbReference type="Proteomes" id="UP000696485"/>
    </source>
</evidence>
<dbReference type="AlphaFoldDB" id="A0A9P5VG08"/>
<feature type="non-terminal residue" evidence="1">
    <location>
        <position position="75"/>
    </location>
</feature>
<comment type="caution">
    <text evidence="1">The sequence shown here is derived from an EMBL/GenBank/DDBJ whole genome shotgun (WGS) entry which is preliminary data.</text>
</comment>
<reference evidence="1" key="1">
    <citation type="journal article" date="2020" name="Fungal Divers.">
        <title>Resolving the Mortierellaceae phylogeny through synthesis of multi-gene phylogenetics and phylogenomics.</title>
        <authorList>
            <person name="Vandepol N."/>
            <person name="Liber J."/>
            <person name="Desiro A."/>
            <person name="Na H."/>
            <person name="Kennedy M."/>
            <person name="Barry K."/>
            <person name="Grigoriev I.V."/>
            <person name="Miller A.N."/>
            <person name="O'Donnell K."/>
            <person name="Stajich J.E."/>
            <person name="Bonito G."/>
        </authorList>
    </citation>
    <scope>NUCLEOTIDE SEQUENCE</scope>
    <source>
        <strain evidence="1">NVP1</strain>
    </source>
</reference>
<protein>
    <submittedName>
        <fullName evidence="1">Uncharacterized protein</fullName>
    </submittedName>
</protein>
<dbReference type="EMBL" id="JAAAUY010002827">
    <property type="protein sequence ID" value="KAF9309566.1"/>
    <property type="molecule type" value="Genomic_DNA"/>
</dbReference>
<proteinExistence type="predicted"/>
<gene>
    <name evidence="1" type="ORF">BG006_005055</name>
</gene>
<organism evidence="1 2">
    <name type="scientific">Podila minutissima</name>
    <dbReference type="NCBI Taxonomy" id="64525"/>
    <lineage>
        <taxon>Eukaryota</taxon>
        <taxon>Fungi</taxon>
        <taxon>Fungi incertae sedis</taxon>
        <taxon>Mucoromycota</taxon>
        <taxon>Mortierellomycotina</taxon>
        <taxon>Mortierellomycetes</taxon>
        <taxon>Mortierellales</taxon>
        <taxon>Mortierellaceae</taxon>
        <taxon>Podila</taxon>
    </lineage>
</organism>